<proteinExistence type="predicted"/>
<sequence>MKARKALATVPVLALFLAVLVLAGGCSGKGKAEDTAYAGPGGGAEINGVSFSIGEMETRSEIKPEEPSGYYHYYEEQKGWKYYVITGQAANKGPYTLNAENLAVNGTHGKKSYEGRLLFSNPEKSEFIKEIKADEELEFYFILLVKDKDLLPDKLEICYTNDFKAPKEDRPYDKLLIWTLPQLPIPCRVQE</sequence>
<feature type="signal peptide" evidence="1">
    <location>
        <begin position="1"/>
        <end position="23"/>
    </location>
</feature>
<protein>
    <submittedName>
        <fullName evidence="2">Uncharacterized protein</fullName>
    </submittedName>
</protein>
<reference evidence="2 3" key="1">
    <citation type="submission" date="2015-09" db="EMBL/GenBank/DDBJ databases">
        <authorList>
            <consortium name="Pathogen Informatics"/>
        </authorList>
    </citation>
    <scope>NUCLEOTIDE SEQUENCE [LARGE SCALE GENOMIC DNA]</scope>
    <source>
        <strain evidence="2 3">2789STDY5834876</strain>
    </source>
</reference>
<dbReference type="OrthoDB" id="2086453at2"/>
<dbReference type="Proteomes" id="UP000095544">
    <property type="component" value="Unassembled WGS sequence"/>
</dbReference>
<organism evidence="2 3">
    <name type="scientific">Faecalicatena contorta</name>
    <dbReference type="NCBI Taxonomy" id="39482"/>
    <lineage>
        <taxon>Bacteria</taxon>
        <taxon>Bacillati</taxon>
        <taxon>Bacillota</taxon>
        <taxon>Clostridia</taxon>
        <taxon>Lachnospirales</taxon>
        <taxon>Lachnospiraceae</taxon>
        <taxon>Faecalicatena</taxon>
    </lineage>
</organism>
<dbReference type="RefSeq" id="WP_055153412.1">
    <property type="nucleotide sequence ID" value="NZ_CYZU01000022.1"/>
</dbReference>
<name>A0A174FUZ6_9FIRM</name>
<evidence type="ECO:0000313" key="3">
    <source>
        <dbReference type="Proteomes" id="UP000095544"/>
    </source>
</evidence>
<keyword evidence="1" id="KW-0732">Signal</keyword>
<evidence type="ECO:0000313" key="2">
    <source>
        <dbReference type="EMBL" id="CUO54084.1"/>
    </source>
</evidence>
<dbReference type="AlphaFoldDB" id="A0A174FUZ6"/>
<dbReference type="EMBL" id="CYZU01000022">
    <property type="protein sequence ID" value="CUO54084.1"/>
    <property type="molecule type" value="Genomic_DNA"/>
</dbReference>
<accession>A0A174FUZ6</accession>
<evidence type="ECO:0000256" key="1">
    <source>
        <dbReference type="SAM" id="SignalP"/>
    </source>
</evidence>
<dbReference type="PROSITE" id="PS51257">
    <property type="entry name" value="PROKAR_LIPOPROTEIN"/>
    <property type="match status" value="1"/>
</dbReference>
<gene>
    <name evidence="2" type="ORF">ERS852491_02517</name>
</gene>
<dbReference type="STRING" id="39482.ERS852491_02517"/>
<feature type="chain" id="PRO_5039551392" evidence="1">
    <location>
        <begin position="24"/>
        <end position="191"/>
    </location>
</feature>